<dbReference type="EMBL" id="CACVBM020001684">
    <property type="protein sequence ID" value="CAA7057283.1"/>
    <property type="molecule type" value="Genomic_DNA"/>
</dbReference>
<accession>A0A6D2KYP6</accession>
<keyword evidence="10" id="KW-1185">Reference proteome</keyword>
<dbReference type="PANTHER" id="PTHR46481">
    <property type="entry name" value="ZINC FINGER BED DOMAIN-CONTAINING PROTEIN 4"/>
    <property type="match status" value="1"/>
</dbReference>
<dbReference type="Pfam" id="PF02892">
    <property type="entry name" value="zf-BED"/>
    <property type="match status" value="1"/>
</dbReference>
<evidence type="ECO:0000313" key="9">
    <source>
        <dbReference type="EMBL" id="CAA7057283.1"/>
    </source>
</evidence>
<dbReference type="InterPro" id="IPR003656">
    <property type="entry name" value="Znf_BED"/>
</dbReference>
<reference evidence="9" key="1">
    <citation type="submission" date="2020-01" db="EMBL/GenBank/DDBJ databases">
        <authorList>
            <person name="Mishra B."/>
        </authorList>
    </citation>
    <scope>NUCLEOTIDE SEQUENCE [LARGE SCALE GENOMIC DNA]</scope>
</reference>
<gene>
    <name evidence="9" type="ORF">MERR_LOCUS44519</name>
</gene>
<keyword evidence="4" id="KW-0805">Transcription regulation</keyword>
<dbReference type="AlphaFoldDB" id="A0A6D2KYP6"/>
<dbReference type="GO" id="GO:0003677">
    <property type="term" value="F:DNA binding"/>
    <property type="evidence" value="ECO:0007669"/>
    <property type="project" value="InterPro"/>
</dbReference>
<evidence type="ECO:0000256" key="3">
    <source>
        <dbReference type="ARBA" id="ARBA00022833"/>
    </source>
</evidence>
<comment type="caution">
    <text evidence="9">The sequence shown here is derived from an EMBL/GenBank/DDBJ whole genome shotgun (WGS) entry which is preliminary data.</text>
</comment>
<keyword evidence="5" id="KW-0804">Transcription</keyword>
<feature type="compositionally biased region" description="Acidic residues" evidence="7">
    <location>
        <begin position="54"/>
        <end position="65"/>
    </location>
</feature>
<dbReference type="InterPro" id="IPR036236">
    <property type="entry name" value="Znf_C2H2_sf"/>
</dbReference>
<keyword evidence="3" id="KW-0862">Zinc</keyword>
<dbReference type="OrthoDB" id="1114050at2759"/>
<proteinExistence type="predicted"/>
<feature type="region of interest" description="Disordered" evidence="7">
    <location>
        <begin position="1"/>
        <end position="194"/>
    </location>
</feature>
<feature type="compositionally biased region" description="Basic and acidic residues" evidence="7">
    <location>
        <begin position="66"/>
        <end position="79"/>
    </location>
</feature>
<evidence type="ECO:0000256" key="1">
    <source>
        <dbReference type="ARBA" id="ARBA00022723"/>
    </source>
</evidence>
<dbReference type="InterPro" id="IPR052035">
    <property type="entry name" value="ZnF_BED_domain_contain"/>
</dbReference>
<protein>
    <recommendedName>
        <fullName evidence="8">BED-type domain-containing protein</fullName>
    </recommendedName>
</protein>
<organism evidence="9 10">
    <name type="scientific">Microthlaspi erraticum</name>
    <dbReference type="NCBI Taxonomy" id="1685480"/>
    <lineage>
        <taxon>Eukaryota</taxon>
        <taxon>Viridiplantae</taxon>
        <taxon>Streptophyta</taxon>
        <taxon>Embryophyta</taxon>
        <taxon>Tracheophyta</taxon>
        <taxon>Spermatophyta</taxon>
        <taxon>Magnoliopsida</taxon>
        <taxon>eudicotyledons</taxon>
        <taxon>Gunneridae</taxon>
        <taxon>Pentapetalae</taxon>
        <taxon>rosids</taxon>
        <taxon>malvids</taxon>
        <taxon>Brassicales</taxon>
        <taxon>Brassicaceae</taxon>
        <taxon>Coluteocarpeae</taxon>
        <taxon>Microthlaspi</taxon>
    </lineage>
</organism>
<dbReference type="PROSITE" id="PS50808">
    <property type="entry name" value="ZF_BED"/>
    <property type="match status" value="1"/>
</dbReference>
<dbReference type="GO" id="GO:0008270">
    <property type="term" value="F:zinc ion binding"/>
    <property type="evidence" value="ECO:0007669"/>
    <property type="project" value="UniProtKB-KW"/>
</dbReference>
<dbReference type="Proteomes" id="UP000467841">
    <property type="component" value="Unassembled WGS sequence"/>
</dbReference>
<dbReference type="SMART" id="SM00614">
    <property type="entry name" value="ZnF_BED"/>
    <property type="match status" value="1"/>
</dbReference>
<keyword evidence="1" id="KW-0479">Metal-binding</keyword>
<evidence type="ECO:0000256" key="5">
    <source>
        <dbReference type="ARBA" id="ARBA00023163"/>
    </source>
</evidence>
<name>A0A6D2KYP6_9BRAS</name>
<dbReference type="PANTHER" id="PTHR46481:SF6">
    <property type="entry name" value="ZINC FINGER BED DOMAIN-CONTAINING PROTEIN RICESLEEPER 2-LIKE"/>
    <property type="match status" value="1"/>
</dbReference>
<evidence type="ECO:0000313" key="10">
    <source>
        <dbReference type="Proteomes" id="UP000467841"/>
    </source>
</evidence>
<keyword evidence="2 6" id="KW-0863">Zinc-finger</keyword>
<evidence type="ECO:0000256" key="7">
    <source>
        <dbReference type="SAM" id="MobiDB-lite"/>
    </source>
</evidence>
<evidence type="ECO:0000259" key="8">
    <source>
        <dbReference type="PROSITE" id="PS50808"/>
    </source>
</evidence>
<feature type="domain" description="BED-type" evidence="8">
    <location>
        <begin position="188"/>
        <end position="245"/>
    </location>
</feature>
<dbReference type="SUPFAM" id="SSF53098">
    <property type="entry name" value="Ribonuclease H-like"/>
    <property type="match status" value="1"/>
</dbReference>
<evidence type="ECO:0000256" key="4">
    <source>
        <dbReference type="ARBA" id="ARBA00023015"/>
    </source>
</evidence>
<dbReference type="InterPro" id="IPR012337">
    <property type="entry name" value="RNaseH-like_sf"/>
</dbReference>
<dbReference type="SUPFAM" id="SSF57667">
    <property type="entry name" value="beta-beta-alpha zinc fingers"/>
    <property type="match status" value="1"/>
</dbReference>
<evidence type="ECO:0000256" key="6">
    <source>
        <dbReference type="PROSITE-ProRule" id="PRU00027"/>
    </source>
</evidence>
<feature type="compositionally biased region" description="Acidic residues" evidence="7">
    <location>
        <begin position="169"/>
        <end position="180"/>
    </location>
</feature>
<evidence type="ECO:0000256" key="2">
    <source>
        <dbReference type="ARBA" id="ARBA00022771"/>
    </source>
</evidence>
<sequence>MSYDPDTETWRNIETPVEYESDYVPPSLDEVDDDMRSSQNSQPQNRKRKVISVEDSDDGDDDDVFETQREDFPERRVDGRANAPQKKKVVFGATVKSNSQQKKKMTFGARTKNGKGSSSQKKKKDFGVDKEDEIGMSSQPSRKKKKKGKASDKMPSSQSKNNTDKDERDESESDDEEGSDTEQQKESKKHSPVWEDFDTIIKKDGTQKAQCKHCNKEYVFHSHNTGTSSLKRHQQRCLITKSKNVANMLVTADAKLKARKIDQHVFREMVAKSIIQHDLPFSYVEYERVRAVWKYLNDDVQVISRNTAVADVIKYYENEKAALKRELRNLPGRISFTSDLWTAVTDEGYVCLTAHYIDRKWQLKNKILVFNALPPPHSGIKLAMHLLEMLKEWGIDKKVFSLTLDNATSNDCMQDILKSQLVLRDDLLCGGEFFHVRCSAHILNLIVQDGLKVIGSSLHKTRESIKYVTASESRDILFRRSCESARVEEKRE</sequence>